<dbReference type="AlphaFoldDB" id="A0A5C6Z1Z0"/>
<keyword evidence="3" id="KW-1185">Reference proteome</keyword>
<gene>
    <name evidence="2" type="ORF">ESU54_07030</name>
</gene>
<evidence type="ECO:0000313" key="2">
    <source>
        <dbReference type="EMBL" id="TXD73509.1"/>
    </source>
</evidence>
<organism evidence="2 3">
    <name type="scientific">Aequorivita antarctica</name>
    <dbReference type="NCBI Taxonomy" id="153266"/>
    <lineage>
        <taxon>Bacteria</taxon>
        <taxon>Pseudomonadati</taxon>
        <taxon>Bacteroidota</taxon>
        <taxon>Flavobacteriia</taxon>
        <taxon>Flavobacteriales</taxon>
        <taxon>Flavobacteriaceae</taxon>
        <taxon>Aequorivita</taxon>
    </lineage>
</organism>
<keyword evidence="1" id="KW-0732">Signal</keyword>
<reference evidence="2 3" key="1">
    <citation type="submission" date="2019-08" db="EMBL/GenBank/DDBJ databases">
        <title>Genome of Aequorivita antarctica SW49 (type strain).</title>
        <authorList>
            <person name="Bowman J.P."/>
        </authorList>
    </citation>
    <scope>NUCLEOTIDE SEQUENCE [LARGE SCALE GENOMIC DNA]</scope>
    <source>
        <strain evidence="2 3">SW49</strain>
    </source>
</reference>
<accession>A0A5C6Z1Z0</accession>
<dbReference type="EMBL" id="VORT01000004">
    <property type="protein sequence ID" value="TXD73509.1"/>
    <property type="molecule type" value="Genomic_DNA"/>
</dbReference>
<evidence type="ECO:0000256" key="1">
    <source>
        <dbReference type="SAM" id="SignalP"/>
    </source>
</evidence>
<dbReference type="Proteomes" id="UP000321497">
    <property type="component" value="Unassembled WGS sequence"/>
</dbReference>
<feature type="chain" id="PRO_5023056422" evidence="1">
    <location>
        <begin position="25"/>
        <end position="122"/>
    </location>
</feature>
<evidence type="ECO:0000313" key="3">
    <source>
        <dbReference type="Proteomes" id="UP000321497"/>
    </source>
</evidence>
<proteinExistence type="predicted"/>
<name>A0A5C6Z1Z0_9FLAO</name>
<dbReference type="OrthoDB" id="713940at2"/>
<feature type="signal peptide" evidence="1">
    <location>
        <begin position="1"/>
        <end position="24"/>
    </location>
</feature>
<sequence length="122" mass="14086">MKIKIYLIALFSLLLVFSTSTVLAFGNSSKTYYTVSHFCSNQGTHPEKESCCDNDRNNDNGCSGLCNNNYCYFSSWIVIPSYIKDTDQVNTTYVYVLKVNHNYVQNTLKKVYLSIWQPPEFY</sequence>
<dbReference type="RefSeq" id="WP_146744022.1">
    <property type="nucleotide sequence ID" value="NZ_UEGI01000016.1"/>
</dbReference>
<protein>
    <submittedName>
        <fullName evidence="2">Uncharacterized protein</fullName>
    </submittedName>
</protein>
<comment type="caution">
    <text evidence="2">The sequence shown here is derived from an EMBL/GenBank/DDBJ whole genome shotgun (WGS) entry which is preliminary data.</text>
</comment>